<reference evidence="2" key="1">
    <citation type="journal article" date="2017" name="Cell">
        <title>Insights into land plant evolution garnered from the Marchantia polymorpha genome.</title>
        <authorList>
            <person name="Bowman J.L."/>
            <person name="Kohchi T."/>
            <person name="Yamato K.T."/>
            <person name="Jenkins J."/>
            <person name="Shu S."/>
            <person name="Ishizaki K."/>
            <person name="Yamaoka S."/>
            <person name="Nishihama R."/>
            <person name="Nakamura Y."/>
            <person name="Berger F."/>
            <person name="Adam C."/>
            <person name="Aki S.S."/>
            <person name="Althoff F."/>
            <person name="Araki T."/>
            <person name="Arteaga-Vazquez M.A."/>
            <person name="Balasubrmanian S."/>
            <person name="Barry K."/>
            <person name="Bauer D."/>
            <person name="Boehm C.R."/>
            <person name="Briginshaw L."/>
            <person name="Caballero-Perez J."/>
            <person name="Catarino B."/>
            <person name="Chen F."/>
            <person name="Chiyoda S."/>
            <person name="Chovatia M."/>
            <person name="Davies K.M."/>
            <person name="Delmans M."/>
            <person name="Demura T."/>
            <person name="Dierschke T."/>
            <person name="Dolan L."/>
            <person name="Dorantes-Acosta A.E."/>
            <person name="Eklund D.M."/>
            <person name="Florent S.N."/>
            <person name="Flores-Sandoval E."/>
            <person name="Fujiyama A."/>
            <person name="Fukuzawa H."/>
            <person name="Galik B."/>
            <person name="Grimanelli D."/>
            <person name="Grimwood J."/>
            <person name="Grossniklaus U."/>
            <person name="Hamada T."/>
            <person name="Haseloff J."/>
            <person name="Hetherington A.J."/>
            <person name="Higo A."/>
            <person name="Hirakawa Y."/>
            <person name="Hundley H.N."/>
            <person name="Ikeda Y."/>
            <person name="Inoue K."/>
            <person name="Inoue S.I."/>
            <person name="Ishida S."/>
            <person name="Jia Q."/>
            <person name="Kakita M."/>
            <person name="Kanazawa T."/>
            <person name="Kawai Y."/>
            <person name="Kawashima T."/>
            <person name="Kennedy M."/>
            <person name="Kinose K."/>
            <person name="Kinoshita T."/>
            <person name="Kohara Y."/>
            <person name="Koide E."/>
            <person name="Komatsu K."/>
            <person name="Kopischke S."/>
            <person name="Kubo M."/>
            <person name="Kyozuka J."/>
            <person name="Lagercrantz U."/>
            <person name="Lin S.S."/>
            <person name="Lindquist E."/>
            <person name="Lipzen A.M."/>
            <person name="Lu C.W."/>
            <person name="De Luna E."/>
            <person name="Martienssen R.A."/>
            <person name="Minamino N."/>
            <person name="Mizutani M."/>
            <person name="Mizutani M."/>
            <person name="Mochizuki N."/>
            <person name="Monte I."/>
            <person name="Mosher R."/>
            <person name="Nagasaki H."/>
            <person name="Nakagami H."/>
            <person name="Naramoto S."/>
            <person name="Nishitani K."/>
            <person name="Ohtani M."/>
            <person name="Okamoto T."/>
            <person name="Okumura M."/>
            <person name="Phillips J."/>
            <person name="Pollak B."/>
            <person name="Reinders A."/>
            <person name="Rovekamp M."/>
            <person name="Sano R."/>
            <person name="Sawa S."/>
            <person name="Schmid M.W."/>
            <person name="Shirakawa M."/>
            <person name="Solano R."/>
            <person name="Spunde A."/>
            <person name="Suetsugu N."/>
            <person name="Sugano S."/>
            <person name="Sugiyama A."/>
            <person name="Sun R."/>
            <person name="Suzuki Y."/>
            <person name="Takenaka M."/>
            <person name="Takezawa D."/>
            <person name="Tomogane H."/>
            <person name="Tsuzuki M."/>
            <person name="Ueda T."/>
            <person name="Umeda M."/>
            <person name="Ward J.M."/>
            <person name="Watanabe Y."/>
            <person name="Yazaki K."/>
            <person name="Yokoyama R."/>
            <person name="Yoshitake Y."/>
            <person name="Yotsui I."/>
            <person name="Zachgo S."/>
            <person name="Schmutz J."/>
        </authorList>
    </citation>
    <scope>NUCLEOTIDE SEQUENCE [LARGE SCALE GENOMIC DNA]</scope>
    <source>
        <strain evidence="2">Tak-1</strain>
    </source>
</reference>
<dbReference type="Proteomes" id="UP000244005">
    <property type="component" value="Unassembled WGS sequence"/>
</dbReference>
<accession>A0A2R6XKA8</accession>
<dbReference type="EMBL" id="KZ772683">
    <property type="protein sequence ID" value="PTQ46565.1"/>
    <property type="molecule type" value="Genomic_DNA"/>
</dbReference>
<keyword evidence="2" id="KW-1185">Reference proteome</keyword>
<name>A0A2R6XKA8_MARPO</name>
<evidence type="ECO:0000313" key="1">
    <source>
        <dbReference type="EMBL" id="PTQ46565.1"/>
    </source>
</evidence>
<organism evidence="1 2">
    <name type="scientific">Marchantia polymorpha</name>
    <name type="common">Common liverwort</name>
    <name type="synonym">Marchantia aquatica</name>
    <dbReference type="NCBI Taxonomy" id="3197"/>
    <lineage>
        <taxon>Eukaryota</taxon>
        <taxon>Viridiplantae</taxon>
        <taxon>Streptophyta</taxon>
        <taxon>Embryophyta</taxon>
        <taxon>Marchantiophyta</taxon>
        <taxon>Marchantiopsida</taxon>
        <taxon>Marchantiidae</taxon>
        <taxon>Marchantiales</taxon>
        <taxon>Marchantiaceae</taxon>
        <taxon>Marchantia</taxon>
    </lineage>
</organism>
<dbReference type="AlphaFoldDB" id="A0A2R6XKA8"/>
<gene>
    <name evidence="1" type="ORF">MARPO_0011s0214</name>
</gene>
<evidence type="ECO:0000313" key="2">
    <source>
        <dbReference type="Proteomes" id="UP000244005"/>
    </source>
</evidence>
<dbReference type="Gramene" id="Mp4g12320.1">
    <property type="protein sequence ID" value="Mp4g12320.1.cds1"/>
    <property type="gene ID" value="Mp4g12320"/>
</dbReference>
<protein>
    <submittedName>
        <fullName evidence="1">Uncharacterized protein</fullName>
    </submittedName>
</protein>
<sequence>MQLRSAYRIRTEDKELRKSGLRPSGCHGMTSAHYCNARLRQKILARFPKILNPMCACEMRCVCRCEQRCELVLADSHLQALSRAQIGGREKDEMSVQHFRPLLSAGLQSPRECMVQSCTRCSLPESPLSRSPGFLRASVHLIGRRL</sequence>
<proteinExistence type="predicted"/>